<organism evidence="2 3">
    <name type="scientific">Saprolegnia diclina (strain VS20)</name>
    <dbReference type="NCBI Taxonomy" id="1156394"/>
    <lineage>
        <taxon>Eukaryota</taxon>
        <taxon>Sar</taxon>
        <taxon>Stramenopiles</taxon>
        <taxon>Oomycota</taxon>
        <taxon>Saprolegniomycetes</taxon>
        <taxon>Saprolegniales</taxon>
        <taxon>Saprolegniaceae</taxon>
        <taxon>Saprolegnia</taxon>
    </lineage>
</organism>
<evidence type="ECO:0000313" key="2">
    <source>
        <dbReference type="EMBL" id="EQC37751.1"/>
    </source>
</evidence>
<feature type="compositionally biased region" description="Low complexity" evidence="1">
    <location>
        <begin position="244"/>
        <end position="277"/>
    </location>
</feature>
<protein>
    <submittedName>
        <fullName evidence="2">Uncharacterized protein</fullName>
    </submittedName>
</protein>
<dbReference type="OrthoDB" id="438553at2759"/>
<gene>
    <name evidence="2" type="ORF">SDRG_04778</name>
</gene>
<dbReference type="OMA" id="RTIRWGI"/>
<dbReference type="EMBL" id="JH767143">
    <property type="protein sequence ID" value="EQC37751.1"/>
    <property type="molecule type" value="Genomic_DNA"/>
</dbReference>
<feature type="compositionally biased region" description="Low complexity" evidence="1">
    <location>
        <begin position="175"/>
        <end position="184"/>
    </location>
</feature>
<dbReference type="GeneID" id="19945505"/>
<accession>T0QSQ8</accession>
<sequence>MSPPVRIDFLSHCSDGDFFSTRAPKAKFRTALREFRDLLSDESSTGFDLFRSKMETVVHLVVNDAVGGTVASFDVALNVLDSLSRHFQAARDETAKSYLRTIRWGISGFQVFKSMDAASRDGGNLYPNRVPIVDCVTRHWSVIAYVQMEMIVCCLEWLHGALVAWNTAQEEARASRASSSEQSSVADPTERPSTPNVAAPSMPPPPQYTIDPSTHNYAAAAPPAVSSGLPRAPPPSTSTLEQMLSSLSTGPSSLSSGQTPLSSGPTSSLGLTSPSTSRIVSSIESPYEEASRLSAARDGQASYPATFNAQSPFPDLRRRRRRL</sequence>
<dbReference type="Proteomes" id="UP000030762">
    <property type="component" value="Unassembled WGS sequence"/>
</dbReference>
<dbReference type="RefSeq" id="XP_008608684.1">
    <property type="nucleotide sequence ID" value="XM_008610462.1"/>
</dbReference>
<evidence type="ECO:0000313" key="3">
    <source>
        <dbReference type="Proteomes" id="UP000030762"/>
    </source>
</evidence>
<proteinExistence type="predicted"/>
<dbReference type="VEuPathDB" id="FungiDB:SDRG_04778"/>
<feature type="region of interest" description="Disordered" evidence="1">
    <location>
        <begin position="174"/>
        <end position="323"/>
    </location>
</feature>
<reference evidence="2 3" key="1">
    <citation type="submission" date="2012-04" db="EMBL/GenBank/DDBJ databases">
        <title>The Genome Sequence of Saprolegnia declina VS20.</title>
        <authorList>
            <consortium name="The Broad Institute Genome Sequencing Platform"/>
            <person name="Russ C."/>
            <person name="Nusbaum C."/>
            <person name="Tyler B."/>
            <person name="van West P."/>
            <person name="Dieguez-Uribeondo J."/>
            <person name="de Bruijn I."/>
            <person name="Tripathy S."/>
            <person name="Jiang R."/>
            <person name="Young S.K."/>
            <person name="Zeng Q."/>
            <person name="Gargeya S."/>
            <person name="Fitzgerald M."/>
            <person name="Haas B."/>
            <person name="Abouelleil A."/>
            <person name="Alvarado L."/>
            <person name="Arachchi H.M."/>
            <person name="Berlin A."/>
            <person name="Chapman S.B."/>
            <person name="Goldberg J."/>
            <person name="Griggs A."/>
            <person name="Gujja S."/>
            <person name="Hansen M."/>
            <person name="Howarth C."/>
            <person name="Imamovic A."/>
            <person name="Larimer J."/>
            <person name="McCowen C."/>
            <person name="Montmayeur A."/>
            <person name="Murphy C."/>
            <person name="Neiman D."/>
            <person name="Pearson M."/>
            <person name="Priest M."/>
            <person name="Roberts A."/>
            <person name="Saif S."/>
            <person name="Shea T."/>
            <person name="Sisk P."/>
            <person name="Sykes S."/>
            <person name="Wortman J."/>
            <person name="Nusbaum C."/>
            <person name="Birren B."/>
        </authorList>
    </citation>
    <scope>NUCLEOTIDE SEQUENCE [LARGE SCALE GENOMIC DNA]</scope>
    <source>
        <strain evidence="2 3">VS20</strain>
    </source>
</reference>
<dbReference type="InParanoid" id="T0QSQ8"/>
<keyword evidence="3" id="KW-1185">Reference proteome</keyword>
<name>T0QSQ8_SAPDV</name>
<dbReference type="AlphaFoldDB" id="T0QSQ8"/>
<evidence type="ECO:0000256" key="1">
    <source>
        <dbReference type="SAM" id="MobiDB-lite"/>
    </source>
</evidence>